<dbReference type="Gene3D" id="3.40.50.11900">
    <property type="match status" value="1"/>
</dbReference>
<dbReference type="PANTHER" id="PTHR30548">
    <property type="entry name" value="2-HYDROXYGLUTARYL-COA DEHYDRATASE, D-COMPONENT-RELATED"/>
    <property type="match status" value="1"/>
</dbReference>
<evidence type="ECO:0000313" key="5">
    <source>
        <dbReference type="EMBL" id="ADK86348.1"/>
    </source>
</evidence>
<keyword evidence="4" id="KW-0411">Iron-sulfur</keyword>
<gene>
    <name evidence="5" type="ordered locus">Deba_2995</name>
</gene>
<evidence type="ECO:0000256" key="2">
    <source>
        <dbReference type="ARBA" id="ARBA00022723"/>
    </source>
</evidence>
<dbReference type="OrthoDB" id="9810278at2"/>
<comment type="similarity">
    <text evidence="1">Belongs to the FldB/FldC dehydratase alpha/beta subunit family.</text>
</comment>
<keyword evidence="6" id="KW-1185">Reference proteome</keyword>
<dbReference type="GO" id="GO:0051536">
    <property type="term" value="F:iron-sulfur cluster binding"/>
    <property type="evidence" value="ECO:0007669"/>
    <property type="project" value="UniProtKB-KW"/>
</dbReference>
<dbReference type="HOGENOM" id="CLU_049730_0_0_7"/>
<keyword evidence="3" id="KW-0408">Iron</keyword>
<evidence type="ECO:0000313" key="6">
    <source>
        <dbReference type="Proteomes" id="UP000009047"/>
    </source>
</evidence>
<proteinExistence type="inferred from homology"/>
<dbReference type="GO" id="GO:0046872">
    <property type="term" value="F:metal ion binding"/>
    <property type="evidence" value="ECO:0007669"/>
    <property type="project" value="UniProtKB-KW"/>
</dbReference>
<dbReference type="Gene3D" id="3.40.50.11890">
    <property type="match status" value="1"/>
</dbReference>
<evidence type="ECO:0000256" key="3">
    <source>
        <dbReference type="ARBA" id="ARBA00023004"/>
    </source>
</evidence>
<organism evidence="5 6">
    <name type="scientific">Desulfarculus baarsii (strain ATCC 33931 / DSM 2075 / LMG 7858 / VKM B-1802 / 2st14)</name>
    <dbReference type="NCBI Taxonomy" id="644282"/>
    <lineage>
        <taxon>Bacteria</taxon>
        <taxon>Pseudomonadati</taxon>
        <taxon>Thermodesulfobacteriota</taxon>
        <taxon>Desulfarculia</taxon>
        <taxon>Desulfarculales</taxon>
        <taxon>Desulfarculaceae</taxon>
        <taxon>Desulfarculus</taxon>
    </lineage>
</organism>
<dbReference type="RefSeq" id="WP_013259785.1">
    <property type="nucleotide sequence ID" value="NC_014365.1"/>
</dbReference>
<dbReference type="Pfam" id="PF06050">
    <property type="entry name" value="HGD-D"/>
    <property type="match status" value="1"/>
</dbReference>
<dbReference type="Proteomes" id="UP000009047">
    <property type="component" value="Chromosome"/>
</dbReference>
<reference evidence="5 6" key="1">
    <citation type="journal article" date="2010" name="Stand. Genomic Sci.">
        <title>Complete genome sequence of Desulfarculus baarsii type strain (2st14).</title>
        <authorList>
            <person name="Sun H."/>
            <person name="Spring S."/>
            <person name="Lapidus A."/>
            <person name="Davenport K."/>
            <person name="Del Rio T.G."/>
            <person name="Tice H."/>
            <person name="Nolan M."/>
            <person name="Copeland A."/>
            <person name="Cheng J.F."/>
            <person name="Lucas S."/>
            <person name="Tapia R."/>
            <person name="Goodwin L."/>
            <person name="Pitluck S."/>
            <person name="Ivanova N."/>
            <person name="Pagani I."/>
            <person name="Mavromatis K."/>
            <person name="Ovchinnikova G."/>
            <person name="Pati A."/>
            <person name="Chen A."/>
            <person name="Palaniappan K."/>
            <person name="Hauser L."/>
            <person name="Chang Y.J."/>
            <person name="Jeffries C.D."/>
            <person name="Detter J.C."/>
            <person name="Han C."/>
            <person name="Rohde M."/>
            <person name="Brambilla E."/>
            <person name="Goker M."/>
            <person name="Woyke T."/>
            <person name="Bristow J."/>
            <person name="Eisen J.A."/>
            <person name="Markowitz V."/>
            <person name="Hugenholtz P."/>
            <person name="Kyrpides N.C."/>
            <person name="Klenk H.P."/>
            <person name="Land M."/>
        </authorList>
    </citation>
    <scope>NUCLEOTIDE SEQUENCE [LARGE SCALE GENOMIC DNA]</scope>
    <source>
        <strain evidence="6">ATCC 33931 / DSM 2075 / LMG 7858 / VKM B-1802 / 2st14</strain>
    </source>
</reference>
<dbReference type="EC" id="1.3.7.8" evidence="5"/>
<dbReference type="eggNOG" id="COG1775">
    <property type="taxonomic scope" value="Bacteria"/>
</dbReference>
<dbReference type="STRING" id="644282.Deba_2995"/>
<dbReference type="AlphaFoldDB" id="E1QKY9"/>
<dbReference type="PANTHER" id="PTHR30548:SF4">
    <property type="entry name" value="SUBUNIT OF OXYGEN-SENSITIVE 2-HYDROXYISOCAPROYL-COA DEHYDRATASE"/>
    <property type="match status" value="1"/>
</dbReference>
<dbReference type="EMBL" id="CP002085">
    <property type="protein sequence ID" value="ADK86348.1"/>
    <property type="molecule type" value="Genomic_DNA"/>
</dbReference>
<name>E1QKY9_DESB2</name>
<evidence type="ECO:0000256" key="1">
    <source>
        <dbReference type="ARBA" id="ARBA00005806"/>
    </source>
</evidence>
<keyword evidence="2" id="KW-0479">Metal-binding</keyword>
<dbReference type="GO" id="GO:0018522">
    <property type="term" value="F:benzoyl-CoA reductase activity"/>
    <property type="evidence" value="ECO:0007669"/>
    <property type="project" value="UniProtKB-EC"/>
</dbReference>
<keyword evidence="5" id="KW-0560">Oxidoreductase</keyword>
<accession>E1QKY9</accession>
<sequence>MSTKLALSAAANLRRIVNDNYLRAHQGAAAGKFVVWAAIIVPLELLHGFDLVVCVPENHAAMCAARGVGAQQCQKAEAAGYSMDLCSYARIDLGTALAGGEGSPSMGQPRPNLLISDNNNCSLLVKWFDAVQRMSGAGHFVIDAPFCYQPQRPADTRYLEGQLRAMIRAIEGLTGQRCDMDKVGQAMAYSDQACALWKKLLSLAQSRPAGITAFDTFAHMAPYITSLRGTKELVDHLRLLVDEIELNMAMGKCPVPDERYRLLWDNIAPWHQLRAMSSRLAGLGANIVSATYTACLGSLEGRIDHYPYDGGDPLAYLARMQNFSVCPHGLELRARAMAALIERYGVDGVIFGSNRSCKVYSVMQMDLQRLMAARCGAPAVMIELDHADGRKYSEEAAFLRIEALLEAIDAGRTMPAA</sequence>
<protein>
    <submittedName>
        <fullName evidence="5">Benzoyl-CoA reductase</fullName>
        <ecNumber evidence="5">1.3.7.8</ecNumber>
    </submittedName>
</protein>
<dbReference type="InterPro" id="IPR010327">
    <property type="entry name" value="FldB/FldC_alpha/beta"/>
</dbReference>
<evidence type="ECO:0000256" key="4">
    <source>
        <dbReference type="ARBA" id="ARBA00023014"/>
    </source>
</evidence>
<dbReference type="KEGG" id="dbr:Deba_2995"/>